<dbReference type="Gene3D" id="3.40.50.300">
    <property type="entry name" value="P-loop containing nucleotide triphosphate hydrolases"/>
    <property type="match status" value="1"/>
</dbReference>
<evidence type="ECO:0000259" key="4">
    <source>
        <dbReference type="Pfam" id="PF01488"/>
    </source>
</evidence>
<dbReference type="InterPro" id="IPR013708">
    <property type="entry name" value="Shikimate_DH-bd_N"/>
</dbReference>
<feature type="domain" description="Shikimate dehydrogenase substrate binding N-terminal" evidence="5">
    <location>
        <begin position="494"/>
        <end position="574"/>
    </location>
</feature>
<dbReference type="Pfam" id="PF18317">
    <property type="entry name" value="SDH_C"/>
    <property type="match status" value="1"/>
</dbReference>
<organism evidence="7 8">
    <name type="scientific">Fusarium austroafricanum</name>
    <dbReference type="NCBI Taxonomy" id="2364996"/>
    <lineage>
        <taxon>Eukaryota</taxon>
        <taxon>Fungi</taxon>
        <taxon>Dikarya</taxon>
        <taxon>Ascomycota</taxon>
        <taxon>Pezizomycotina</taxon>
        <taxon>Sordariomycetes</taxon>
        <taxon>Hypocreomycetidae</taxon>
        <taxon>Hypocreales</taxon>
        <taxon>Nectriaceae</taxon>
        <taxon>Fusarium</taxon>
        <taxon>Fusarium concolor species complex</taxon>
    </lineage>
</organism>
<dbReference type="EMBL" id="JAADJG010000875">
    <property type="protein sequence ID" value="KAF4435056.1"/>
    <property type="molecule type" value="Genomic_DNA"/>
</dbReference>
<feature type="domain" description="Quinate/shikimate 5-dehydrogenase/glutamyl-tRNA reductase" evidence="4">
    <location>
        <begin position="959"/>
        <end position="1025"/>
    </location>
</feature>
<dbReference type="Pfam" id="PF01202">
    <property type="entry name" value="SKI"/>
    <property type="match status" value="1"/>
</dbReference>
<dbReference type="Proteomes" id="UP000605986">
    <property type="component" value="Unassembled WGS sequence"/>
</dbReference>
<evidence type="ECO:0000313" key="8">
    <source>
        <dbReference type="Proteomes" id="UP000605986"/>
    </source>
</evidence>
<dbReference type="InterPro" id="IPR036291">
    <property type="entry name" value="NAD(P)-bd_dom_sf"/>
</dbReference>
<feature type="compositionally biased region" description="Polar residues" evidence="3">
    <location>
        <begin position="826"/>
        <end position="838"/>
    </location>
</feature>
<dbReference type="SUPFAM" id="SSF53223">
    <property type="entry name" value="Aminoacid dehydrogenase-like, N-terminal domain"/>
    <property type="match status" value="2"/>
</dbReference>
<dbReference type="AlphaFoldDB" id="A0A8H4JMX8"/>
<dbReference type="CDD" id="cd00502">
    <property type="entry name" value="DHQase_I"/>
    <property type="match status" value="1"/>
</dbReference>
<comment type="similarity">
    <text evidence="2">In the N-terminal section; belongs to the shikimate kinase family.</text>
</comment>
<dbReference type="SUPFAM" id="SSF51569">
    <property type="entry name" value="Aldolase"/>
    <property type="match status" value="1"/>
</dbReference>
<dbReference type="InterPro" id="IPR022893">
    <property type="entry name" value="Shikimate_DH_fam"/>
</dbReference>
<evidence type="ECO:0000256" key="3">
    <source>
        <dbReference type="SAM" id="MobiDB-lite"/>
    </source>
</evidence>
<dbReference type="Gene3D" id="3.20.20.70">
    <property type="entry name" value="Aldolase class I"/>
    <property type="match status" value="1"/>
</dbReference>
<comment type="caution">
    <text evidence="7">The sequence shown here is derived from an EMBL/GenBank/DDBJ whole genome shotgun (WGS) entry which is preliminary data.</text>
</comment>
<dbReference type="PANTHER" id="PTHR21089">
    <property type="entry name" value="SHIKIMATE DEHYDROGENASE"/>
    <property type="match status" value="1"/>
</dbReference>
<evidence type="ECO:0000259" key="5">
    <source>
        <dbReference type="Pfam" id="PF08501"/>
    </source>
</evidence>
<dbReference type="InterPro" id="IPR041121">
    <property type="entry name" value="SDH_C"/>
</dbReference>
<feature type="region of interest" description="Disordered" evidence="3">
    <location>
        <begin position="819"/>
        <end position="838"/>
    </location>
</feature>
<feature type="domain" description="SDH C-terminal" evidence="6">
    <location>
        <begin position="1087"/>
        <end position="1113"/>
    </location>
</feature>
<dbReference type="OrthoDB" id="4415835at2759"/>
<proteinExistence type="inferred from homology"/>
<dbReference type="Gene3D" id="3.40.50.10860">
    <property type="entry name" value="Leucine Dehydrogenase, chain A, domain 1"/>
    <property type="match status" value="2"/>
</dbReference>
<dbReference type="InterPro" id="IPR013785">
    <property type="entry name" value="Aldolase_TIM"/>
</dbReference>
<dbReference type="GO" id="GO:0019632">
    <property type="term" value="P:shikimate metabolic process"/>
    <property type="evidence" value="ECO:0007669"/>
    <property type="project" value="TreeGrafter"/>
</dbReference>
<feature type="domain" description="Quinate/shikimate 5-dehydrogenase/glutamyl-tRNA reductase" evidence="4">
    <location>
        <begin position="624"/>
        <end position="671"/>
    </location>
</feature>
<accession>A0A8H4JMX8</accession>
<evidence type="ECO:0000259" key="6">
    <source>
        <dbReference type="Pfam" id="PF18317"/>
    </source>
</evidence>
<dbReference type="Gene3D" id="3.40.50.720">
    <property type="entry name" value="NAD(P)-binding Rossmann-like Domain"/>
    <property type="match status" value="2"/>
</dbReference>
<dbReference type="SUPFAM" id="SSF51735">
    <property type="entry name" value="NAD(P)-binding Rossmann-fold domains"/>
    <property type="match status" value="2"/>
</dbReference>
<dbReference type="CDD" id="cd01065">
    <property type="entry name" value="NAD_bind_Shikimate_DH"/>
    <property type="match status" value="1"/>
</dbReference>
<feature type="region of interest" description="Disordered" evidence="3">
    <location>
        <begin position="1"/>
        <end position="31"/>
    </location>
</feature>
<dbReference type="InterPro" id="IPR031322">
    <property type="entry name" value="Shikimate/glucono_kinase"/>
</dbReference>
<protein>
    <recommendedName>
        <fullName evidence="9">Quinate repressor protein</fullName>
    </recommendedName>
</protein>
<evidence type="ECO:0008006" key="9">
    <source>
        <dbReference type="Google" id="ProtNLM"/>
    </source>
</evidence>
<dbReference type="InterPro" id="IPR027417">
    <property type="entry name" value="P-loop_NTPase"/>
</dbReference>
<dbReference type="InterPro" id="IPR006151">
    <property type="entry name" value="Shikm_DH/Glu-tRNA_Rdtase"/>
</dbReference>
<name>A0A8H4JMX8_9HYPO</name>
<dbReference type="GO" id="GO:0009423">
    <property type="term" value="P:chorismate biosynthetic process"/>
    <property type="evidence" value="ECO:0007669"/>
    <property type="project" value="TreeGrafter"/>
</dbReference>
<dbReference type="InterPro" id="IPR010110">
    <property type="entry name" value="Shikimate_DH_AroM-type"/>
</dbReference>
<dbReference type="InterPro" id="IPR046346">
    <property type="entry name" value="Aminoacid_DH-like_N_sf"/>
</dbReference>
<dbReference type="GO" id="GO:0003855">
    <property type="term" value="F:3-dehydroquinate dehydratase activity"/>
    <property type="evidence" value="ECO:0007669"/>
    <property type="project" value="InterPro"/>
</dbReference>
<gene>
    <name evidence="7" type="ORF">F53441_13606</name>
</gene>
<dbReference type="NCBIfam" id="TIGR01809">
    <property type="entry name" value="Shik-DH-AROM"/>
    <property type="match status" value="1"/>
</dbReference>
<dbReference type="InterPro" id="IPR001381">
    <property type="entry name" value="DHquinase_I"/>
</dbReference>
<dbReference type="Pfam" id="PF01488">
    <property type="entry name" value="Shikimate_DH"/>
    <property type="match status" value="2"/>
</dbReference>
<dbReference type="GO" id="GO:0004764">
    <property type="term" value="F:shikimate 3-dehydrogenase (NADP+) activity"/>
    <property type="evidence" value="ECO:0007669"/>
    <property type="project" value="InterPro"/>
</dbReference>
<dbReference type="GO" id="GO:0005737">
    <property type="term" value="C:cytoplasm"/>
    <property type="evidence" value="ECO:0007669"/>
    <property type="project" value="InterPro"/>
</dbReference>
<evidence type="ECO:0000313" key="7">
    <source>
        <dbReference type="EMBL" id="KAF4435056.1"/>
    </source>
</evidence>
<evidence type="ECO:0000256" key="2">
    <source>
        <dbReference type="ARBA" id="ARBA00009349"/>
    </source>
</evidence>
<sequence length="1123" mass="123302">MNAAAQAPSLSSRHSSVSSINSRTSDGQESISNVPVQINDYASHASIVLIGIRGSGMSTLAVMASSALGFRLLDADQHFYKSTGLSRAAYQAAHGISQYRQEELRLMRSMLFDNPTGAVIVCGPGAVQGMGKEMLAEYSKDHLIIYVLRDAEDIQRHLRLADVETIQDLTRRAAPAYRSLSSYEFYNISDTSRCNSDTTSLRGDLSPRALALKNVEKDFLHFIHAIISRNGWSDMCKAKHSLSSLPLTERRSTYVLSLPLDTLNALIYMFRGVDIEADAIELSIPMSGISGPNSYDRIAEQISRQLFVVRRNLGLPILYHIEGSDSIDEDKYFGLLHHGLRLAPEYLCVDLKCDMAKIKNLIASKAQTKIIGHYVTDDAWGSPKQWAIVERAQTLGCDIVRICQEASTLEDNFAVQHFVHQVKSSPYHTIPLAAYNTGRLGRMSCYLNTVLSPVTHPLVRKLAPNCPSDSLLTVQEAQKAVFSSFLLDKQYFGIYGNCTSQSLSPAMHNAAFKLLGMPHRYSIFLEESLDQLFEMIKDVDFGGASITAPFKTAIIPKVDFLSPEARAIGAVNTLICLKSSSTDSLLNRNTAGPTVALFGENTDWIGISTCIQRNLSPINAVRRRTTALVTGAGGMARAAAYALLRLGVKTIVICNRTRSKAEQLVKQFQDQHFGRNGRDENESPDLMSDAVFRIVDSKQDPWPEDINPPTIIASCIATREVDGECSVDTSLPESWLSSPTGGVAIELSYTPLETPLLRQIQSLADKGWIPVDGLQVLPEQGMMQFELFTTRSILHLSILTFSPAYRIKMVADSKCLNSHSGDNDSTKTNMALSTPEPSGQETKKQFYIFGHNISHSLSPTLHNAGFKALNLPHHYQIHESENVDESVQQILDRPDFGGASVTFPHKLQIGKLLDSVSQQAEIIGAINTVIVKELSGKKTLHGDNTDWSGIKRCIEKSGVRDFASSSALVLGAGGAARAACYAVQTLGFQELIIVNRTLSKAEDLVLNFPSLKTRAFSTLEEAAGLINTQIRLIVACVPADDLGVDKIPSGLFSGAEEGVLVEMAYRPQVTGMMQMAETYPGWKIYKGVDVLEEQGYAQFQLWTGEQAPMEIMKLAMQAKIQGR</sequence>
<dbReference type="SUPFAM" id="SSF52540">
    <property type="entry name" value="P-loop containing nucleoside triphosphate hydrolases"/>
    <property type="match status" value="1"/>
</dbReference>
<feature type="compositionally biased region" description="Low complexity" evidence="3">
    <location>
        <begin position="9"/>
        <end position="25"/>
    </location>
</feature>
<dbReference type="PANTHER" id="PTHR21089:SF1">
    <property type="entry name" value="BIFUNCTIONAL 3-DEHYDROQUINATE DEHYDRATASE_SHIKIMATE DEHYDROGENASE, CHLOROPLASTIC"/>
    <property type="match status" value="1"/>
</dbReference>
<dbReference type="PRINTS" id="PR01100">
    <property type="entry name" value="SHIKIMTKNASE"/>
</dbReference>
<feature type="domain" description="Shikimate dehydrogenase substrate binding N-terminal" evidence="5">
    <location>
        <begin position="848"/>
        <end position="929"/>
    </location>
</feature>
<dbReference type="Pfam" id="PF01487">
    <property type="entry name" value="DHquinase_I"/>
    <property type="match status" value="1"/>
</dbReference>
<evidence type="ECO:0000256" key="1">
    <source>
        <dbReference type="ARBA" id="ARBA00006477"/>
    </source>
</evidence>
<comment type="similarity">
    <text evidence="1">In the 2nd section; belongs to the type-I 3-dehydroquinase family.</text>
</comment>
<reference evidence="7" key="1">
    <citation type="submission" date="2020-01" db="EMBL/GenBank/DDBJ databases">
        <title>Identification and distribution of gene clusters putatively required for synthesis of sphingolipid metabolism inhibitors in phylogenetically diverse species of the filamentous fungus Fusarium.</title>
        <authorList>
            <person name="Kim H.-S."/>
            <person name="Busman M."/>
            <person name="Brown D.W."/>
            <person name="Divon H."/>
            <person name="Uhlig S."/>
            <person name="Proctor R.H."/>
        </authorList>
    </citation>
    <scope>NUCLEOTIDE SEQUENCE</scope>
    <source>
        <strain evidence="7">NRRL 53441</strain>
    </source>
</reference>
<dbReference type="Pfam" id="PF08501">
    <property type="entry name" value="Shikimate_dh_N"/>
    <property type="match status" value="2"/>
</dbReference>
<keyword evidence="8" id="KW-1185">Reference proteome</keyword>